<sequence>MTHNVATAYACVAYRVMEYDGELLNEKQFKVILKMLFGFTMKRKLKKSIIKTSYSVQMTPS</sequence>
<comment type="caution">
    <text evidence="1">The sequence shown here is derived from an EMBL/GenBank/DDBJ whole genome shotgun (WGS) entry which is preliminary data.</text>
</comment>
<name>A0AA37JC96_9FIRM</name>
<gene>
    <name evidence="1" type="ORF">CE91St55_09960</name>
</gene>
<dbReference type="AlphaFoldDB" id="A0AA37JC96"/>
<dbReference type="Proteomes" id="UP001055091">
    <property type="component" value="Unassembled WGS sequence"/>
</dbReference>
<accession>A0AA37JC96</accession>
<evidence type="ECO:0000313" key="2">
    <source>
        <dbReference type="Proteomes" id="UP001055091"/>
    </source>
</evidence>
<dbReference type="RefSeq" id="WP_244052435.1">
    <property type="nucleotide sequence ID" value="NZ_BQNJ01000001.1"/>
</dbReference>
<proteinExistence type="predicted"/>
<organism evidence="1 2">
    <name type="scientific">Hungatella hathewayi</name>
    <dbReference type="NCBI Taxonomy" id="154046"/>
    <lineage>
        <taxon>Bacteria</taxon>
        <taxon>Bacillati</taxon>
        <taxon>Bacillota</taxon>
        <taxon>Clostridia</taxon>
        <taxon>Lachnospirales</taxon>
        <taxon>Lachnospiraceae</taxon>
        <taxon>Hungatella</taxon>
    </lineage>
</organism>
<evidence type="ECO:0000313" key="1">
    <source>
        <dbReference type="EMBL" id="GKG99014.1"/>
    </source>
</evidence>
<reference evidence="1" key="1">
    <citation type="submission" date="2022-01" db="EMBL/GenBank/DDBJ databases">
        <title>Novel bile acid biosynthetic pathways are enriched in the microbiome of centenarians.</title>
        <authorList>
            <person name="Sato Y."/>
            <person name="Atarashi K."/>
            <person name="Plichta R.D."/>
            <person name="Arai Y."/>
            <person name="Sasajima S."/>
            <person name="Kearney M.S."/>
            <person name="Suda W."/>
            <person name="Takeshita K."/>
            <person name="Sasaki T."/>
            <person name="Okamoto S."/>
            <person name="Skelly N.A."/>
            <person name="Okamura Y."/>
            <person name="Vlamakis H."/>
            <person name="Li Y."/>
            <person name="Tanoue T."/>
            <person name="Takei H."/>
            <person name="Nittono H."/>
            <person name="Narushima S."/>
            <person name="Irie J."/>
            <person name="Itoh H."/>
            <person name="Moriya K."/>
            <person name="Sugiura Y."/>
            <person name="Suematsu M."/>
            <person name="Moritoki N."/>
            <person name="Shibata S."/>
            <person name="Littman R.D."/>
            <person name="Fischbach A.M."/>
            <person name="Uwamino Y."/>
            <person name="Inoue T."/>
            <person name="Honda A."/>
            <person name="Hattori M."/>
            <person name="Murai T."/>
            <person name="Xavier J.R."/>
            <person name="Hirose N."/>
            <person name="Honda K."/>
        </authorList>
    </citation>
    <scope>NUCLEOTIDE SEQUENCE</scope>
    <source>
        <strain evidence="1">CE91-St55</strain>
    </source>
</reference>
<dbReference type="EMBL" id="BQNJ01000001">
    <property type="protein sequence ID" value="GKG99014.1"/>
    <property type="molecule type" value="Genomic_DNA"/>
</dbReference>
<protein>
    <submittedName>
        <fullName evidence="1">Uncharacterized protein</fullName>
    </submittedName>
</protein>